<dbReference type="PRINTS" id="PR00891">
    <property type="entry name" value="RABGDIREP"/>
</dbReference>
<keyword evidence="4" id="KW-1185">Reference proteome</keyword>
<evidence type="ECO:0000256" key="1">
    <source>
        <dbReference type="ARBA" id="ARBA00005593"/>
    </source>
</evidence>
<dbReference type="SUPFAM" id="SSF54373">
    <property type="entry name" value="FAD-linked reductases, C-terminal domain"/>
    <property type="match status" value="1"/>
</dbReference>
<evidence type="ECO:0000313" key="3">
    <source>
        <dbReference type="EMBL" id="KAL3321226.1"/>
    </source>
</evidence>
<dbReference type="Gene3D" id="1.10.405.10">
    <property type="entry name" value="Guanine Nucleotide Dissociation Inhibitor, domain 1"/>
    <property type="match status" value="1"/>
</dbReference>
<proteinExistence type="inferred from homology"/>
<dbReference type="Pfam" id="PF00996">
    <property type="entry name" value="GDI"/>
    <property type="match status" value="1"/>
</dbReference>
<dbReference type="Gene3D" id="3.50.50.60">
    <property type="entry name" value="FAD/NAD(P)-binding domain"/>
    <property type="match status" value="1"/>
</dbReference>
<dbReference type="Proteomes" id="UP001626550">
    <property type="component" value="Unassembled WGS sequence"/>
</dbReference>
<dbReference type="InterPro" id="IPR018203">
    <property type="entry name" value="GDP_dissociation_inhibitor"/>
</dbReference>
<dbReference type="SUPFAM" id="SSF51905">
    <property type="entry name" value="FAD/NAD(P)-binding domain"/>
    <property type="match status" value="2"/>
</dbReference>
<reference evidence="3 4" key="1">
    <citation type="submission" date="2024-11" db="EMBL/GenBank/DDBJ databases">
        <title>Adaptive evolution of stress response genes in parasites aligns with host niche diversity.</title>
        <authorList>
            <person name="Hahn C."/>
            <person name="Resl P."/>
        </authorList>
    </citation>
    <scope>NUCLEOTIDE SEQUENCE [LARGE SCALE GENOMIC DNA]</scope>
    <source>
        <strain evidence="3">EGGRZ-B1_66</strain>
        <tissue evidence="3">Body</tissue>
    </source>
</reference>
<dbReference type="InterPro" id="IPR000806">
    <property type="entry name" value="RabGDI"/>
</dbReference>
<dbReference type="GO" id="GO:0005096">
    <property type="term" value="F:GTPase activator activity"/>
    <property type="evidence" value="ECO:0007669"/>
    <property type="project" value="UniProtKB-KW"/>
</dbReference>
<protein>
    <recommendedName>
        <fullName evidence="2">Rab GDP dissociation inhibitor</fullName>
    </recommendedName>
</protein>
<comment type="caution">
    <text evidence="3">The sequence shown here is derived from an EMBL/GenBank/DDBJ whole genome shotgun (WGS) entry which is preliminary data.</text>
</comment>
<evidence type="ECO:0000256" key="2">
    <source>
        <dbReference type="RuleBase" id="RU363124"/>
    </source>
</evidence>
<sequence>MDEKYDVIILGTGLKKECILSGLLSMSKDGYKVLHMDRNSYYGGESTSLTPLADLFNHFKDDTTPDERVYGRGRDWNVDLIPKFLMADGKLVKLLLHTDVTRYLQFKVVDESYVYKGTRESGKVHKVPSSEAEALSTSLMGVFQKRKFRQFLVFVFNFDRNKPATHCGFNVFNDNIVPIFNHFGCDQNTQDFIGHAMCLYRHEDYKVKEKAVDVIERVKLYINSMARFQKSPYLYPLYGLGELPQGFARLSAVHGGTYMLNKPIEEIIYENGKVVGVKSEGEIARAAKVICDPSYVPDKVQTDHQIVRAICLMNHPPIGLNKTSCQIILPQNQVGRSHDIYVSVVSYAHNVAAENWFIALVATTVETNNPPAELEPGLRLLGPIQKKFLTVSDYKVPKSSDYSDNVFISCSYDASTHFESTCEDVLRLYKAVTGKEFDFSSVKRVADAEE</sequence>
<keyword evidence="2" id="KW-0343">GTPase activation</keyword>
<dbReference type="GO" id="GO:0005737">
    <property type="term" value="C:cytoplasm"/>
    <property type="evidence" value="ECO:0007669"/>
    <property type="project" value="UniProtKB-SubCell"/>
</dbReference>
<dbReference type="PANTHER" id="PTHR11787:SF8">
    <property type="entry name" value="RAB GDP DISSOCIATION INHIBITOR"/>
    <property type="match status" value="1"/>
</dbReference>
<gene>
    <name evidence="3" type="ORF">Ciccas_000104</name>
</gene>
<comment type="function">
    <text evidence="2">Regulates the GDP/GTP exchange reaction of most RAB proteins by inhibiting the dissociation of GDP from them, and the subsequent binding of GTP.</text>
</comment>
<dbReference type="Gene3D" id="3.30.519.10">
    <property type="entry name" value="Guanine Nucleotide Dissociation Inhibitor, domain 2"/>
    <property type="match status" value="1"/>
</dbReference>
<dbReference type="InterPro" id="IPR036188">
    <property type="entry name" value="FAD/NAD-bd_sf"/>
</dbReference>
<accession>A0ABD2QNZ2</accession>
<keyword evidence="2" id="KW-0963">Cytoplasm</keyword>
<evidence type="ECO:0000313" key="4">
    <source>
        <dbReference type="Proteomes" id="UP001626550"/>
    </source>
</evidence>
<dbReference type="PRINTS" id="PR00892">
    <property type="entry name" value="RABGDI"/>
</dbReference>
<dbReference type="FunFam" id="3.50.50.60:FF:000232">
    <property type="entry name" value="Rab GDP dissociation inhibitor"/>
    <property type="match status" value="1"/>
</dbReference>
<dbReference type="EMBL" id="JBJKFK010000005">
    <property type="protein sequence ID" value="KAL3321226.1"/>
    <property type="molecule type" value="Genomic_DNA"/>
</dbReference>
<organism evidence="3 4">
    <name type="scientific">Cichlidogyrus casuarinus</name>
    <dbReference type="NCBI Taxonomy" id="1844966"/>
    <lineage>
        <taxon>Eukaryota</taxon>
        <taxon>Metazoa</taxon>
        <taxon>Spiralia</taxon>
        <taxon>Lophotrochozoa</taxon>
        <taxon>Platyhelminthes</taxon>
        <taxon>Monogenea</taxon>
        <taxon>Monopisthocotylea</taxon>
        <taxon>Dactylogyridea</taxon>
        <taxon>Ancyrocephalidae</taxon>
        <taxon>Cichlidogyrus</taxon>
    </lineage>
</organism>
<dbReference type="PANTHER" id="PTHR11787">
    <property type="entry name" value="RAB GDP-DISSOCIATION INHIBITOR"/>
    <property type="match status" value="1"/>
</dbReference>
<name>A0ABD2QNZ2_9PLAT</name>
<dbReference type="FunFam" id="1.10.405.10:FF:000011">
    <property type="entry name" value="Rab GDP dissociation inhibitor"/>
    <property type="match status" value="1"/>
</dbReference>
<dbReference type="AlphaFoldDB" id="A0ABD2QNZ2"/>
<comment type="subcellular location">
    <subcellularLocation>
        <location evidence="2">Cytoplasm</location>
    </subcellularLocation>
</comment>
<comment type="similarity">
    <text evidence="1 2">Belongs to the Rab GDI family.</text>
</comment>